<accession>A0A674BXG7</accession>
<dbReference type="GO" id="GO:0005634">
    <property type="term" value="C:nucleus"/>
    <property type="evidence" value="ECO:0007669"/>
    <property type="project" value="UniProtKB-SubCell"/>
</dbReference>
<organism evidence="9 10">
    <name type="scientific">Salmo trutta</name>
    <name type="common">Brown trout</name>
    <dbReference type="NCBI Taxonomy" id="8032"/>
    <lineage>
        <taxon>Eukaryota</taxon>
        <taxon>Metazoa</taxon>
        <taxon>Chordata</taxon>
        <taxon>Craniata</taxon>
        <taxon>Vertebrata</taxon>
        <taxon>Euteleostomi</taxon>
        <taxon>Actinopterygii</taxon>
        <taxon>Neopterygii</taxon>
        <taxon>Teleostei</taxon>
        <taxon>Protacanthopterygii</taxon>
        <taxon>Salmoniformes</taxon>
        <taxon>Salmonidae</taxon>
        <taxon>Salmoninae</taxon>
        <taxon>Salmo</taxon>
    </lineage>
</organism>
<evidence type="ECO:0000313" key="10">
    <source>
        <dbReference type="Proteomes" id="UP000472277"/>
    </source>
</evidence>
<keyword evidence="5" id="KW-0804">Transcription</keyword>
<evidence type="ECO:0000256" key="3">
    <source>
        <dbReference type="ARBA" id="ARBA00022473"/>
    </source>
</evidence>
<evidence type="ECO:0000256" key="5">
    <source>
        <dbReference type="ARBA" id="ARBA00023163"/>
    </source>
</evidence>
<dbReference type="GO" id="GO:0003677">
    <property type="term" value="F:DNA binding"/>
    <property type="evidence" value="ECO:0007669"/>
    <property type="project" value="UniProtKB-UniRule"/>
</dbReference>
<dbReference type="InterPro" id="IPR051003">
    <property type="entry name" value="AP_axis_regulatory_Homeobox"/>
</dbReference>
<evidence type="ECO:0000256" key="1">
    <source>
        <dbReference type="ARBA" id="ARBA00004123"/>
    </source>
</evidence>
<dbReference type="PROSITE" id="PS50071">
    <property type="entry name" value="HOMEOBOX_2"/>
    <property type="match status" value="1"/>
</dbReference>
<keyword evidence="4" id="KW-0805">Transcription regulation</keyword>
<evidence type="ECO:0000259" key="8">
    <source>
        <dbReference type="PROSITE" id="PS50071"/>
    </source>
</evidence>
<feature type="domain" description="Homeobox" evidence="8">
    <location>
        <begin position="102"/>
        <end position="137"/>
    </location>
</feature>
<evidence type="ECO:0000256" key="6">
    <source>
        <dbReference type="PROSITE-ProRule" id="PRU00108"/>
    </source>
</evidence>
<dbReference type="GeneTree" id="ENSGT01000000220984"/>
<dbReference type="CDD" id="cd00086">
    <property type="entry name" value="homeodomain"/>
    <property type="match status" value="1"/>
</dbReference>
<sequence>VHNLSQTELSWLRISSTICNSVYKCNEINFPGVSILYLDTPQINQCISSLLKDVGDVFQGYTRIAGYYDVPTVTRAGPGDPRHERVLPIEDYHQWIWASSWKFITKEKILRIDSSTNLSERQVTIWFQNHRVHYHYCLSY</sequence>
<keyword evidence="6 7" id="KW-0539">Nucleus</keyword>
<proteinExistence type="inferred from homology"/>
<dbReference type="Pfam" id="PF00046">
    <property type="entry name" value="Homeodomain"/>
    <property type="match status" value="1"/>
</dbReference>
<dbReference type="Proteomes" id="UP000472277">
    <property type="component" value="Chromosome 20"/>
</dbReference>
<evidence type="ECO:0000256" key="4">
    <source>
        <dbReference type="ARBA" id="ARBA00023015"/>
    </source>
</evidence>
<feature type="DNA-binding region" description="Homeobox" evidence="6">
    <location>
        <begin position="104"/>
        <end position="138"/>
    </location>
</feature>
<dbReference type="InterPro" id="IPR009057">
    <property type="entry name" value="Homeodomain-like_sf"/>
</dbReference>
<keyword evidence="6 7" id="KW-0371">Homeobox</keyword>
<dbReference type="Gene3D" id="1.10.10.60">
    <property type="entry name" value="Homeodomain-like"/>
    <property type="match status" value="1"/>
</dbReference>
<dbReference type="AlphaFoldDB" id="A0A674BXG7"/>
<dbReference type="Ensembl" id="ENSSTUT00000080883.1">
    <property type="protein sequence ID" value="ENSSTUP00000076099.1"/>
    <property type="gene ID" value="ENSSTUG00000033400.1"/>
</dbReference>
<dbReference type="SUPFAM" id="SSF46689">
    <property type="entry name" value="Homeodomain-like"/>
    <property type="match status" value="1"/>
</dbReference>
<dbReference type="InterPro" id="IPR001356">
    <property type="entry name" value="HD"/>
</dbReference>
<reference evidence="9" key="1">
    <citation type="submission" date="2025-08" db="UniProtKB">
        <authorList>
            <consortium name="Ensembl"/>
        </authorList>
    </citation>
    <scope>IDENTIFICATION</scope>
</reference>
<comment type="subcellular location">
    <subcellularLocation>
        <location evidence="1 6 7">Nucleus</location>
    </subcellularLocation>
</comment>
<protein>
    <recommendedName>
        <fullName evidence="8">Homeobox domain-containing protein</fullName>
    </recommendedName>
</protein>
<dbReference type="InParanoid" id="A0A674BXG7"/>
<name>A0A674BXG7_SALTR</name>
<keyword evidence="3" id="KW-0217">Developmental protein</keyword>
<comment type="similarity">
    <text evidence="2">Belongs to the Abd-B homeobox family.</text>
</comment>
<keyword evidence="6 7" id="KW-0238">DNA-binding</keyword>
<keyword evidence="10" id="KW-1185">Reference proteome</keyword>
<reference evidence="9" key="2">
    <citation type="submission" date="2025-09" db="UniProtKB">
        <authorList>
            <consortium name="Ensembl"/>
        </authorList>
    </citation>
    <scope>IDENTIFICATION</scope>
</reference>
<evidence type="ECO:0000256" key="2">
    <source>
        <dbReference type="ARBA" id="ARBA00006317"/>
    </source>
</evidence>
<evidence type="ECO:0000256" key="7">
    <source>
        <dbReference type="RuleBase" id="RU000682"/>
    </source>
</evidence>
<dbReference type="PANTHER" id="PTHR45804:SF10">
    <property type="entry name" value="HOMEOBOX PROTEIN HOX-C11A-LIKE"/>
    <property type="match status" value="1"/>
</dbReference>
<evidence type="ECO:0000313" key="9">
    <source>
        <dbReference type="Ensembl" id="ENSSTUP00000076099.1"/>
    </source>
</evidence>
<dbReference type="PANTHER" id="PTHR45804">
    <property type="entry name" value="SEGMENTATION PROTEIN FUSHI TARAZU-LIKE PROTEIN"/>
    <property type="match status" value="1"/>
</dbReference>